<proteinExistence type="inferred from homology"/>
<evidence type="ECO:0000256" key="7">
    <source>
        <dbReference type="SAM" id="SignalP"/>
    </source>
</evidence>
<name>A0AAE8MZF8_9PEZI</name>
<feature type="chain" id="PRO_5041982816" description="cellulase" evidence="7">
    <location>
        <begin position="19"/>
        <end position="340"/>
    </location>
</feature>
<dbReference type="SUPFAM" id="SSF51445">
    <property type="entry name" value="(Trans)glycosidases"/>
    <property type="match status" value="1"/>
</dbReference>
<dbReference type="AlphaFoldDB" id="A0AAE8MZF8"/>
<reference evidence="9" key="1">
    <citation type="submission" date="2018-03" db="EMBL/GenBank/DDBJ databases">
        <authorList>
            <person name="Guldener U."/>
        </authorList>
    </citation>
    <scope>NUCLEOTIDE SEQUENCE</scope>
</reference>
<keyword evidence="10" id="KW-1185">Reference proteome</keyword>
<dbReference type="InterPro" id="IPR001547">
    <property type="entry name" value="Glyco_hydro_5"/>
</dbReference>
<dbReference type="EMBL" id="ONZQ02000008">
    <property type="protein sequence ID" value="SPO03500.1"/>
    <property type="molecule type" value="Genomic_DNA"/>
</dbReference>
<feature type="signal peptide" evidence="7">
    <location>
        <begin position="1"/>
        <end position="18"/>
    </location>
</feature>
<keyword evidence="5 6" id="KW-0326">Glycosidase</keyword>
<evidence type="ECO:0000313" key="9">
    <source>
        <dbReference type="EMBL" id="SPO03500.1"/>
    </source>
</evidence>
<keyword evidence="4 6" id="KW-0378">Hydrolase</keyword>
<dbReference type="Gene3D" id="3.20.20.80">
    <property type="entry name" value="Glycosidases"/>
    <property type="match status" value="1"/>
</dbReference>
<comment type="caution">
    <text evidence="9">The sequence shown here is derived from an EMBL/GenBank/DDBJ whole genome shotgun (WGS) entry which is preliminary data.</text>
</comment>
<evidence type="ECO:0000256" key="1">
    <source>
        <dbReference type="ARBA" id="ARBA00000966"/>
    </source>
</evidence>
<dbReference type="GO" id="GO:0009251">
    <property type="term" value="P:glucan catabolic process"/>
    <property type="evidence" value="ECO:0007669"/>
    <property type="project" value="TreeGrafter"/>
</dbReference>
<dbReference type="Pfam" id="PF00150">
    <property type="entry name" value="Cellulase"/>
    <property type="match status" value="1"/>
</dbReference>
<protein>
    <recommendedName>
        <fullName evidence="3">cellulase</fullName>
        <ecNumber evidence="3">3.2.1.4</ecNumber>
    </recommendedName>
</protein>
<dbReference type="PANTHER" id="PTHR34142">
    <property type="entry name" value="ENDO-BETA-1,4-GLUCANASE A"/>
    <property type="match status" value="1"/>
</dbReference>
<evidence type="ECO:0000256" key="6">
    <source>
        <dbReference type="RuleBase" id="RU361153"/>
    </source>
</evidence>
<evidence type="ECO:0000256" key="5">
    <source>
        <dbReference type="ARBA" id="ARBA00023295"/>
    </source>
</evidence>
<accession>A0AAE8MZF8</accession>
<dbReference type="InterPro" id="IPR017853">
    <property type="entry name" value="GH"/>
</dbReference>
<keyword evidence="7" id="KW-0732">Signal</keyword>
<dbReference type="EC" id="3.2.1.4" evidence="3"/>
<evidence type="ECO:0000256" key="2">
    <source>
        <dbReference type="ARBA" id="ARBA00005641"/>
    </source>
</evidence>
<sequence length="340" mass="36393">MKLTEVLATLVAVSVVRAAPAEDTHASKRQSGLRFKGVSVAGAEFGNTVFPGRLGTEYTWPNNAAITTLKGDGMNTFRVGIQMERIIPDKLTGAIDEAYFSGLEGAVNHITGLGAYAVINPHNYGRYYGNVITDTAAFGAFWKSIASRFKDNSLVIFDTNNEYHDMDNALMVALNQAAVNGIRAAGATSQYIWLEANGYSGAWTFVQNGSAEAMKGISDPSDPTGSKLVYELHQYLDSDGSGTHDQCVSTTIGSERLSAATAWFKANGKKAVLGEIAGASNPTCIAALKGALQHISDNSDVWSGYLLWAAGPWWGDYMFSMEPPSGAMYTGVFPSVKSFF</sequence>
<comment type="catalytic activity">
    <reaction evidence="1">
        <text>Endohydrolysis of (1-&gt;4)-beta-D-glucosidic linkages in cellulose, lichenin and cereal beta-D-glucans.</text>
        <dbReference type="EC" id="3.2.1.4"/>
    </reaction>
</comment>
<feature type="domain" description="Glycoside hydrolase family 5" evidence="8">
    <location>
        <begin position="42"/>
        <end position="310"/>
    </location>
</feature>
<dbReference type="GO" id="GO:0008810">
    <property type="term" value="F:cellulase activity"/>
    <property type="evidence" value="ECO:0007669"/>
    <property type="project" value="UniProtKB-EC"/>
</dbReference>
<evidence type="ECO:0000256" key="4">
    <source>
        <dbReference type="ARBA" id="ARBA00022801"/>
    </source>
</evidence>
<comment type="similarity">
    <text evidence="2 6">Belongs to the glycosyl hydrolase 5 (cellulase A) family.</text>
</comment>
<dbReference type="Proteomes" id="UP001187682">
    <property type="component" value="Unassembled WGS sequence"/>
</dbReference>
<organism evidence="9 10">
    <name type="scientific">Cephalotrichum gorgonifer</name>
    <dbReference type="NCBI Taxonomy" id="2041049"/>
    <lineage>
        <taxon>Eukaryota</taxon>
        <taxon>Fungi</taxon>
        <taxon>Dikarya</taxon>
        <taxon>Ascomycota</taxon>
        <taxon>Pezizomycotina</taxon>
        <taxon>Sordariomycetes</taxon>
        <taxon>Hypocreomycetidae</taxon>
        <taxon>Microascales</taxon>
        <taxon>Microascaceae</taxon>
        <taxon>Cephalotrichum</taxon>
    </lineage>
</organism>
<evidence type="ECO:0000256" key="3">
    <source>
        <dbReference type="ARBA" id="ARBA00012601"/>
    </source>
</evidence>
<dbReference type="PANTHER" id="PTHR34142:SF1">
    <property type="entry name" value="GLYCOSIDE HYDROLASE FAMILY 5 DOMAIN-CONTAINING PROTEIN"/>
    <property type="match status" value="1"/>
</dbReference>
<evidence type="ECO:0000259" key="8">
    <source>
        <dbReference type="Pfam" id="PF00150"/>
    </source>
</evidence>
<gene>
    <name evidence="9" type="ORF">DNG_06183</name>
</gene>
<evidence type="ECO:0000313" key="10">
    <source>
        <dbReference type="Proteomes" id="UP001187682"/>
    </source>
</evidence>